<proteinExistence type="predicted"/>
<dbReference type="EMBL" id="BMYZ01000003">
    <property type="protein sequence ID" value="GGY84480.1"/>
    <property type="molecule type" value="Genomic_DNA"/>
</dbReference>
<evidence type="ECO:0000313" key="1">
    <source>
        <dbReference type="EMBL" id="GGY84480.1"/>
    </source>
</evidence>
<sequence length="322" mass="36472">MMINISPWDEINIPEKDFNVRQISERTVAPCYWARDPRGNCLFIIELEGDHTLQFRKDFITVNGINIDLRSGGHEQQRIILSLEKQVDRDIFEALCKALIVSLRNATDSASSLAISLSHLRRWKAFLAGHSQQLSVEEVRGLFAEITFLSELLDQDIASNDAVASWLGAERSHHDFIFGNTSIEVKSISGIERGVVCISSEDQLESVNDFLFLRIYRLSAQTKSPAAKSLNEAINITYIKLKDAEAIDAFDKKLAAYGYVPIPQYDLPRFVISEVNTYKIDNDFPRLIRSQLPAGVTNVSYYLKLENIASHKCDERLIFKGI</sequence>
<dbReference type="RefSeq" id="WP_229838018.1">
    <property type="nucleotide sequence ID" value="NZ_BMYZ01000003.1"/>
</dbReference>
<accession>A0ABQ3BBF4</accession>
<organism evidence="1 2">
    <name type="scientific">Cellvibrio zantedeschiae</name>
    <dbReference type="NCBI Taxonomy" id="1237077"/>
    <lineage>
        <taxon>Bacteria</taxon>
        <taxon>Pseudomonadati</taxon>
        <taxon>Pseudomonadota</taxon>
        <taxon>Gammaproteobacteria</taxon>
        <taxon>Cellvibrionales</taxon>
        <taxon>Cellvibrionaceae</taxon>
        <taxon>Cellvibrio</taxon>
    </lineage>
</organism>
<dbReference type="Pfam" id="PF14390">
    <property type="entry name" value="DUF4420"/>
    <property type="match status" value="1"/>
</dbReference>
<comment type="caution">
    <text evidence="1">The sequence shown here is derived from an EMBL/GenBank/DDBJ whole genome shotgun (WGS) entry which is preliminary data.</text>
</comment>
<dbReference type="Proteomes" id="UP000619761">
    <property type="component" value="Unassembled WGS sequence"/>
</dbReference>
<evidence type="ECO:0000313" key="2">
    <source>
        <dbReference type="Proteomes" id="UP000619761"/>
    </source>
</evidence>
<gene>
    <name evidence="1" type="ORF">GCM10011613_31770</name>
</gene>
<dbReference type="InterPro" id="IPR025534">
    <property type="entry name" value="DUF4420"/>
</dbReference>
<evidence type="ECO:0008006" key="3">
    <source>
        <dbReference type="Google" id="ProtNLM"/>
    </source>
</evidence>
<keyword evidence="2" id="KW-1185">Reference proteome</keyword>
<name>A0ABQ3BBF4_9GAMM</name>
<reference evidence="2" key="1">
    <citation type="journal article" date="2019" name="Int. J. Syst. Evol. Microbiol.">
        <title>The Global Catalogue of Microorganisms (GCM) 10K type strain sequencing project: providing services to taxonomists for standard genome sequencing and annotation.</title>
        <authorList>
            <consortium name="The Broad Institute Genomics Platform"/>
            <consortium name="The Broad Institute Genome Sequencing Center for Infectious Disease"/>
            <person name="Wu L."/>
            <person name="Ma J."/>
        </authorList>
    </citation>
    <scope>NUCLEOTIDE SEQUENCE [LARGE SCALE GENOMIC DNA]</scope>
    <source>
        <strain evidence="2">KCTC 32239</strain>
    </source>
</reference>
<protein>
    <recommendedName>
        <fullName evidence="3">PD-(D/E)XK motif protein</fullName>
    </recommendedName>
</protein>